<evidence type="ECO:0000313" key="2">
    <source>
        <dbReference type="Proteomes" id="UP001634393"/>
    </source>
</evidence>
<organism evidence="1 2">
    <name type="scientific">Penstemon smallii</name>
    <dbReference type="NCBI Taxonomy" id="265156"/>
    <lineage>
        <taxon>Eukaryota</taxon>
        <taxon>Viridiplantae</taxon>
        <taxon>Streptophyta</taxon>
        <taxon>Embryophyta</taxon>
        <taxon>Tracheophyta</taxon>
        <taxon>Spermatophyta</taxon>
        <taxon>Magnoliopsida</taxon>
        <taxon>eudicotyledons</taxon>
        <taxon>Gunneridae</taxon>
        <taxon>Pentapetalae</taxon>
        <taxon>asterids</taxon>
        <taxon>lamiids</taxon>
        <taxon>Lamiales</taxon>
        <taxon>Plantaginaceae</taxon>
        <taxon>Cheloneae</taxon>
        <taxon>Penstemon</taxon>
    </lineage>
</organism>
<dbReference type="Proteomes" id="UP001634393">
    <property type="component" value="Unassembled WGS sequence"/>
</dbReference>
<accession>A0ABD3TBL2</accession>
<dbReference type="EMBL" id="JBJXBP010000004">
    <property type="protein sequence ID" value="KAL3834366.1"/>
    <property type="molecule type" value="Genomic_DNA"/>
</dbReference>
<name>A0ABD3TBL2_9LAMI</name>
<reference evidence="1 2" key="1">
    <citation type="submission" date="2024-12" db="EMBL/GenBank/DDBJ databases">
        <title>The unique morphological basis and parallel evolutionary history of personate flowers in Penstemon.</title>
        <authorList>
            <person name="Depatie T.H."/>
            <person name="Wessinger C.A."/>
        </authorList>
    </citation>
    <scope>NUCLEOTIDE SEQUENCE [LARGE SCALE GENOMIC DNA]</scope>
    <source>
        <strain evidence="1">WTNN_2</strain>
        <tissue evidence="1">Leaf</tissue>
    </source>
</reference>
<sequence length="62" mass="6915">MPIPIAEKLIYATHMYFKGKLLLAEGKFPSRIDVFAVSRGRNGKASVNEHTAKLIVSILLFL</sequence>
<protein>
    <submittedName>
        <fullName evidence="1">Uncharacterized protein</fullName>
    </submittedName>
</protein>
<gene>
    <name evidence="1" type="ORF">ACJIZ3_009102</name>
</gene>
<dbReference type="AlphaFoldDB" id="A0ABD3TBL2"/>
<keyword evidence="2" id="KW-1185">Reference proteome</keyword>
<proteinExistence type="predicted"/>
<comment type="caution">
    <text evidence="1">The sequence shown here is derived from an EMBL/GenBank/DDBJ whole genome shotgun (WGS) entry which is preliminary data.</text>
</comment>
<evidence type="ECO:0000313" key="1">
    <source>
        <dbReference type="EMBL" id="KAL3834366.1"/>
    </source>
</evidence>